<evidence type="ECO:0000256" key="3">
    <source>
        <dbReference type="ARBA" id="ARBA00022801"/>
    </source>
</evidence>
<evidence type="ECO:0000256" key="2">
    <source>
        <dbReference type="ARBA" id="ARBA00022670"/>
    </source>
</evidence>
<sequence length="161" mass="18608">MSATAPRRKTTRRMNFSMIDTKEQRQAALSHARSMVGVKFRHRGRQPWAVDCWGLVVLSCAAAGLQVGDKKYYGREPWKDGLREHLQECFGNPIPEEQWQPGDVAMFKAKNRGPCHVGFLADYRYGGFSLVHSHAQHNVVEHVLDKRWRHLLVEVYSPWDH</sequence>
<dbReference type="SUPFAM" id="SSF54001">
    <property type="entry name" value="Cysteine proteinases"/>
    <property type="match status" value="1"/>
</dbReference>
<accession>A0ABW5EBA7</accession>
<protein>
    <submittedName>
        <fullName evidence="6">C40 family peptidase</fullName>
    </submittedName>
</protein>
<dbReference type="Gene3D" id="3.90.1720.10">
    <property type="entry name" value="endopeptidase domain like (from Nostoc punctiforme)"/>
    <property type="match status" value="1"/>
</dbReference>
<reference evidence="7" key="1">
    <citation type="journal article" date="2019" name="Int. J. Syst. Evol. Microbiol.">
        <title>The Global Catalogue of Microorganisms (GCM) 10K type strain sequencing project: providing services to taxonomists for standard genome sequencing and annotation.</title>
        <authorList>
            <consortium name="The Broad Institute Genomics Platform"/>
            <consortium name="The Broad Institute Genome Sequencing Center for Infectious Disease"/>
            <person name="Wu L."/>
            <person name="Ma J."/>
        </authorList>
    </citation>
    <scope>NUCLEOTIDE SEQUENCE [LARGE SCALE GENOMIC DNA]</scope>
    <source>
        <strain evidence="7">KCTC 12848</strain>
    </source>
</reference>
<proteinExistence type="inferred from homology"/>
<evidence type="ECO:0000313" key="6">
    <source>
        <dbReference type="EMBL" id="MFD2310659.1"/>
    </source>
</evidence>
<name>A0ABW5EBA7_9GAMM</name>
<keyword evidence="4" id="KW-0788">Thiol protease</keyword>
<keyword evidence="3" id="KW-0378">Hydrolase</keyword>
<dbReference type="Pfam" id="PF00877">
    <property type="entry name" value="NLPC_P60"/>
    <property type="match status" value="1"/>
</dbReference>
<feature type="domain" description="NlpC/P60" evidence="5">
    <location>
        <begin position="37"/>
        <end position="150"/>
    </location>
</feature>
<evidence type="ECO:0000256" key="4">
    <source>
        <dbReference type="ARBA" id="ARBA00022807"/>
    </source>
</evidence>
<dbReference type="Proteomes" id="UP001597425">
    <property type="component" value="Unassembled WGS sequence"/>
</dbReference>
<dbReference type="InterPro" id="IPR038765">
    <property type="entry name" value="Papain-like_cys_pep_sf"/>
</dbReference>
<dbReference type="EMBL" id="JBHUJD010000010">
    <property type="protein sequence ID" value="MFD2310659.1"/>
    <property type="molecule type" value="Genomic_DNA"/>
</dbReference>
<organism evidence="6 7">
    <name type="scientific">Microbulbifer halophilus</name>
    <dbReference type="NCBI Taxonomy" id="453963"/>
    <lineage>
        <taxon>Bacteria</taxon>
        <taxon>Pseudomonadati</taxon>
        <taxon>Pseudomonadota</taxon>
        <taxon>Gammaproteobacteria</taxon>
        <taxon>Cellvibrionales</taxon>
        <taxon>Microbulbiferaceae</taxon>
        <taxon>Microbulbifer</taxon>
    </lineage>
</organism>
<keyword evidence="7" id="KW-1185">Reference proteome</keyword>
<keyword evidence="2" id="KW-0645">Protease</keyword>
<dbReference type="RefSeq" id="WP_377558775.1">
    <property type="nucleotide sequence ID" value="NZ_JAPIVK010000005.1"/>
</dbReference>
<comment type="similarity">
    <text evidence="1">Belongs to the peptidase C40 family.</text>
</comment>
<evidence type="ECO:0000313" key="7">
    <source>
        <dbReference type="Proteomes" id="UP001597425"/>
    </source>
</evidence>
<dbReference type="InterPro" id="IPR000064">
    <property type="entry name" value="NLP_P60_dom"/>
</dbReference>
<evidence type="ECO:0000259" key="5">
    <source>
        <dbReference type="Pfam" id="PF00877"/>
    </source>
</evidence>
<evidence type="ECO:0000256" key="1">
    <source>
        <dbReference type="ARBA" id="ARBA00007074"/>
    </source>
</evidence>
<comment type="caution">
    <text evidence="6">The sequence shown here is derived from an EMBL/GenBank/DDBJ whole genome shotgun (WGS) entry which is preliminary data.</text>
</comment>
<gene>
    <name evidence="6" type="ORF">ACFSKX_09550</name>
</gene>